<comment type="caution">
    <text evidence="8">The sequence shown here is derived from an EMBL/GenBank/DDBJ whole genome shotgun (WGS) entry which is preliminary data.</text>
</comment>
<dbReference type="EMBL" id="CAXIEN010000015">
    <property type="protein sequence ID" value="CAL1265087.1"/>
    <property type="molecule type" value="Genomic_DNA"/>
</dbReference>
<organism evidence="8 9">
    <name type="scientific">Larinioides sclopetarius</name>
    <dbReference type="NCBI Taxonomy" id="280406"/>
    <lineage>
        <taxon>Eukaryota</taxon>
        <taxon>Metazoa</taxon>
        <taxon>Ecdysozoa</taxon>
        <taxon>Arthropoda</taxon>
        <taxon>Chelicerata</taxon>
        <taxon>Arachnida</taxon>
        <taxon>Araneae</taxon>
        <taxon>Araneomorphae</taxon>
        <taxon>Entelegynae</taxon>
        <taxon>Araneoidea</taxon>
        <taxon>Araneidae</taxon>
        <taxon>Larinioides</taxon>
    </lineage>
</organism>
<keyword evidence="3 6" id="KW-1133">Transmembrane helix</keyword>
<evidence type="ECO:0000256" key="2">
    <source>
        <dbReference type="ARBA" id="ARBA00022692"/>
    </source>
</evidence>
<keyword evidence="5" id="KW-0813">Transport</keyword>
<dbReference type="FunFam" id="1.20.1250.20:FF:000029">
    <property type="entry name" value="solute carrier family 2, facilitated glucose transporter member 4"/>
    <property type="match status" value="1"/>
</dbReference>
<dbReference type="PROSITE" id="PS00217">
    <property type="entry name" value="SUGAR_TRANSPORT_2"/>
    <property type="match status" value="1"/>
</dbReference>
<feature type="transmembrane region" description="Helical" evidence="6">
    <location>
        <begin position="324"/>
        <end position="349"/>
    </location>
</feature>
<protein>
    <recommendedName>
        <fullName evidence="7">Major facilitator superfamily (MFS) profile domain-containing protein</fullName>
    </recommendedName>
</protein>
<dbReference type="InterPro" id="IPR036259">
    <property type="entry name" value="MFS_trans_sf"/>
</dbReference>
<dbReference type="PRINTS" id="PR00171">
    <property type="entry name" value="SUGRTRNSPORT"/>
</dbReference>
<dbReference type="GO" id="GO:0016020">
    <property type="term" value="C:membrane"/>
    <property type="evidence" value="ECO:0007669"/>
    <property type="project" value="UniProtKB-SubCell"/>
</dbReference>
<feature type="transmembrane region" description="Helical" evidence="6">
    <location>
        <begin position="458"/>
        <end position="481"/>
    </location>
</feature>
<dbReference type="SUPFAM" id="SSF103473">
    <property type="entry name" value="MFS general substrate transporter"/>
    <property type="match status" value="1"/>
</dbReference>
<feature type="transmembrane region" description="Helical" evidence="6">
    <location>
        <begin position="47"/>
        <end position="67"/>
    </location>
</feature>
<feature type="transmembrane region" description="Helical" evidence="6">
    <location>
        <begin position="394"/>
        <end position="413"/>
    </location>
</feature>
<evidence type="ECO:0000256" key="4">
    <source>
        <dbReference type="ARBA" id="ARBA00023136"/>
    </source>
</evidence>
<name>A0AAV1Z1E7_9ARAC</name>
<feature type="transmembrane region" description="Helical" evidence="6">
    <location>
        <begin position="195"/>
        <end position="219"/>
    </location>
</feature>
<dbReference type="InterPro" id="IPR045263">
    <property type="entry name" value="GLUT"/>
</dbReference>
<dbReference type="AlphaFoldDB" id="A0AAV1Z1E7"/>
<feature type="transmembrane region" description="Helical" evidence="6">
    <location>
        <begin position="419"/>
        <end position="437"/>
    </location>
</feature>
<keyword evidence="2 6" id="KW-0812">Transmembrane</keyword>
<evidence type="ECO:0000313" key="8">
    <source>
        <dbReference type="EMBL" id="CAL1265087.1"/>
    </source>
</evidence>
<evidence type="ECO:0000313" key="9">
    <source>
        <dbReference type="Proteomes" id="UP001497382"/>
    </source>
</evidence>
<dbReference type="InterPro" id="IPR020846">
    <property type="entry name" value="MFS_dom"/>
</dbReference>
<dbReference type="GO" id="GO:0015149">
    <property type="term" value="F:hexose transmembrane transporter activity"/>
    <property type="evidence" value="ECO:0007669"/>
    <property type="project" value="TreeGrafter"/>
</dbReference>
<reference evidence="8 9" key="1">
    <citation type="submission" date="2024-04" db="EMBL/GenBank/DDBJ databases">
        <authorList>
            <person name="Rising A."/>
            <person name="Reimegard J."/>
            <person name="Sonavane S."/>
            <person name="Akerstrom W."/>
            <person name="Nylinder S."/>
            <person name="Hedman E."/>
            <person name="Kallberg Y."/>
        </authorList>
    </citation>
    <scope>NUCLEOTIDE SEQUENCE [LARGE SCALE GENOMIC DNA]</scope>
</reference>
<gene>
    <name evidence="8" type="ORF">LARSCL_LOCUS2320</name>
</gene>
<feature type="transmembrane region" description="Helical" evidence="6">
    <location>
        <begin position="160"/>
        <end position="183"/>
    </location>
</feature>
<feature type="domain" description="Major facilitator superfamily (MFS) profile" evidence="7">
    <location>
        <begin position="54"/>
        <end position="512"/>
    </location>
</feature>
<dbReference type="PANTHER" id="PTHR23503:SF128">
    <property type="entry name" value="GLUCOSE TRANSPORTER TYPE 1"/>
    <property type="match status" value="1"/>
</dbReference>
<dbReference type="Pfam" id="PF00083">
    <property type="entry name" value="Sugar_tr"/>
    <property type="match status" value="1"/>
</dbReference>
<comment type="similarity">
    <text evidence="5">Belongs to the major facilitator superfamily. Sugar transporter (TC 2.A.1.1) family.</text>
</comment>
<evidence type="ECO:0000256" key="6">
    <source>
        <dbReference type="SAM" id="Phobius"/>
    </source>
</evidence>
<sequence length="591" mass="65217">MENESSLPPCGRKCKSGEDVELVARLSTPELELLPLPSRMSCCPEGLTCMLVFAIFAAVLGMFQFGYNTGVINAPRNIIQKFITDVYKARTGSDISEDFRDLLWSLIVSVFAIGGMVGGLIGGSIANKFGRKGGLLVNNILGIIGAALMGSSKISHSIEILVVGRFVIGVNCGINTALVPMYLSEIAPLTLRGGLGTVNQLGITIGLLLSQVLGIEAILGTAGGWPFLFGISVIPAVLQLLILPLCPESPRYLLISKQQESLAREALQKLRCSSLVEEDIEEMKAEDRAQQHEPETAFTEEFRIQPPPVEITICKLLKNRSLHLPLVIGVVMQLTQQLSGINAVLYYSTGLFMGAGLPENAAKFATIGVGLVMVIMTLISIPLMDRKGRRTLQLYGLGGMFIFSIFITITMLVKFLYQWLSYFSVASTLLFVVFYAMGPGPIPWMITAELFSQGPRPAAMSITVSVNWFANFVVGLVFPIMQRFFENYTFLVFTMFLAGFWTFTYKKIPETKNKTFEEISALFRRDEDTLNINGMNVLRNSLQPADLLFEENMQNKPSDQCEFQHRHHCRLRNMPGGPIVEGTPNHVEEAL</sequence>
<comment type="subcellular location">
    <subcellularLocation>
        <location evidence="1">Membrane</location>
        <topology evidence="1">Multi-pass membrane protein</topology>
    </subcellularLocation>
</comment>
<keyword evidence="4 6" id="KW-0472">Membrane</keyword>
<dbReference type="Proteomes" id="UP001497382">
    <property type="component" value="Unassembled WGS sequence"/>
</dbReference>
<evidence type="ECO:0000259" key="7">
    <source>
        <dbReference type="PROSITE" id="PS50850"/>
    </source>
</evidence>
<feature type="transmembrane region" description="Helical" evidence="6">
    <location>
        <begin position="102"/>
        <end position="123"/>
    </location>
</feature>
<dbReference type="InterPro" id="IPR005828">
    <property type="entry name" value="MFS_sugar_transport-like"/>
</dbReference>
<evidence type="ECO:0000256" key="3">
    <source>
        <dbReference type="ARBA" id="ARBA00022989"/>
    </source>
</evidence>
<dbReference type="PANTHER" id="PTHR23503">
    <property type="entry name" value="SOLUTE CARRIER FAMILY 2"/>
    <property type="match status" value="1"/>
</dbReference>
<dbReference type="PROSITE" id="PS50850">
    <property type="entry name" value="MFS"/>
    <property type="match status" value="1"/>
</dbReference>
<dbReference type="NCBIfam" id="TIGR00879">
    <property type="entry name" value="SP"/>
    <property type="match status" value="1"/>
</dbReference>
<accession>A0AAV1Z1E7</accession>
<dbReference type="InterPro" id="IPR003663">
    <property type="entry name" value="Sugar/inositol_transpt"/>
</dbReference>
<evidence type="ECO:0000256" key="5">
    <source>
        <dbReference type="RuleBase" id="RU003346"/>
    </source>
</evidence>
<dbReference type="Gene3D" id="1.20.1250.20">
    <property type="entry name" value="MFS general substrate transporter like domains"/>
    <property type="match status" value="1"/>
</dbReference>
<keyword evidence="9" id="KW-1185">Reference proteome</keyword>
<feature type="transmembrane region" description="Helical" evidence="6">
    <location>
        <begin position="135"/>
        <end position="154"/>
    </location>
</feature>
<feature type="transmembrane region" description="Helical" evidence="6">
    <location>
        <begin position="225"/>
        <end position="246"/>
    </location>
</feature>
<evidence type="ECO:0000256" key="1">
    <source>
        <dbReference type="ARBA" id="ARBA00004141"/>
    </source>
</evidence>
<feature type="transmembrane region" description="Helical" evidence="6">
    <location>
        <begin position="361"/>
        <end position="382"/>
    </location>
</feature>
<proteinExistence type="inferred from homology"/>
<feature type="transmembrane region" description="Helical" evidence="6">
    <location>
        <begin position="487"/>
        <end position="505"/>
    </location>
</feature>
<dbReference type="InterPro" id="IPR005829">
    <property type="entry name" value="Sugar_transporter_CS"/>
</dbReference>